<keyword evidence="2" id="KW-0732">Signal</keyword>
<evidence type="ECO:0000256" key="2">
    <source>
        <dbReference type="ARBA" id="ARBA00022729"/>
    </source>
</evidence>
<protein>
    <submittedName>
        <fullName evidence="4">Putative urea/short-chain amide transport system substrate-binding protein</fullName>
    </submittedName>
</protein>
<dbReference type="InterPro" id="IPR028082">
    <property type="entry name" value="Peripla_BP_I"/>
</dbReference>
<evidence type="ECO:0000313" key="4">
    <source>
        <dbReference type="EMBL" id="ABM96626.1"/>
    </source>
</evidence>
<reference evidence="4 5" key="1">
    <citation type="journal article" date="2007" name="J. Bacteriol.">
        <title>Whole-genome analysis of the methyl tert-butyl ether-degrading beta-proteobacterium Methylibium petroleiphilum PM1.</title>
        <authorList>
            <person name="Kane S.R."/>
            <person name="Chakicherla A.Y."/>
            <person name="Chain P.S.G."/>
            <person name="Schmidt R."/>
            <person name="Shin M.W."/>
            <person name="Legler T.C."/>
            <person name="Scow K.M."/>
            <person name="Larimer F.W."/>
            <person name="Lucas S.M."/>
            <person name="Richardson P.M."/>
            <person name="Hristova K.R."/>
        </authorList>
    </citation>
    <scope>NUCLEOTIDE SEQUENCE [LARGE SCALE GENOMIC DNA]</scope>
    <source>
        <strain evidence="5">ATCC BAA-1232 / LMG 22953 / PM1</strain>
    </source>
</reference>
<dbReference type="SUPFAM" id="SSF53822">
    <property type="entry name" value="Periplasmic binding protein-like I"/>
    <property type="match status" value="1"/>
</dbReference>
<dbReference type="PANTHER" id="PTHR30483:SF6">
    <property type="entry name" value="PERIPLASMIC BINDING PROTEIN OF ABC TRANSPORTER FOR NATURAL AMINO ACIDS"/>
    <property type="match status" value="1"/>
</dbReference>
<gene>
    <name evidence="4" type="ordered locus">Mpe_A3673</name>
</gene>
<comment type="similarity">
    <text evidence="1">Belongs to the leucine-binding protein family.</text>
</comment>
<feature type="domain" description="Leucine-binding protein" evidence="3">
    <location>
        <begin position="60"/>
        <end position="413"/>
    </location>
</feature>
<dbReference type="PANTHER" id="PTHR30483">
    <property type="entry name" value="LEUCINE-SPECIFIC-BINDING PROTEIN"/>
    <property type="match status" value="1"/>
</dbReference>
<dbReference type="CDD" id="cd19987">
    <property type="entry name" value="PBP1_SBP-like"/>
    <property type="match status" value="1"/>
</dbReference>
<dbReference type="Proteomes" id="UP000000366">
    <property type="component" value="Chromosome"/>
</dbReference>
<dbReference type="DNASU" id="4786081"/>
<evidence type="ECO:0000259" key="3">
    <source>
        <dbReference type="Pfam" id="PF13458"/>
    </source>
</evidence>
<evidence type="ECO:0000313" key="5">
    <source>
        <dbReference type="Proteomes" id="UP000000366"/>
    </source>
</evidence>
<dbReference type="RefSeq" id="WP_011831246.1">
    <property type="nucleotide sequence ID" value="NC_008825.1"/>
</dbReference>
<organism evidence="4 5">
    <name type="scientific">Methylibium petroleiphilum (strain ATCC BAA-1232 / LMG 22953 / PM1)</name>
    <dbReference type="NCBI Taxonomy" id="420662"/>
    <lineage>
        <taxon>Bacteria</taxon>
        <taxon>Pseudomonadati</taxon>
        <taxon>Pseudomonadota</taxon>
        <taxon>Betaproteobacteria</taxon>
        <taxon>Burkholderiales</taxon>
        <taxon>Sphaerotilaceae</taxon>
        <taxon>Methylibium</taxon>
    </lineage>
</organism>
<accession>A2SM37</accession>
<dbReference type="STRING" id="420662.Mpe_A3673"/>
<dbReference type="Gene3D" id="3.40.50.2300">
    <property type="match status" value="2"/>
</dbReference>
<evidence type="ECO:0000256" key="1">
    <source>
        <dbReference type="ARBA" id="ARBA00010062"/>
    </source>
</evidence>
<dbReference type="EMBL" id="CP000555">
    <property type="protein sequence ID" value="ABM96626.1"/>
    <property type="molecule type" value="Genomic_DNA"/>
</dbReference>
<dbReference type="AlphaFoldDB" id="A2SM37"/>
<dbReference type="Pfam" id="PF13458">
    <property type="entry name" value="Peripla_BP_6"/>
    <property type="match status" value="1"/>
</dbReference>
<dbReference type="PROSITE" id="PS51318">
    <property type="entry name" value="TAT"/>
    <property type="match status" value="1"/>
</dbReference>
<dbReference type="InterPro" id="IPR028081">
    <property type="entry name" value="Leu-bd"/>
</dbReference>
<dbReference type="KEGG" id="mpt:Mpe_A3673"/>
<dbReference type="HOGENOM" id="CLU_027128_1_0_4"/>
<dbReference type="InterPro" id="IPR051010">
    <property type="entry name" value="BCAA_transport"/>
</dbReference>
<dbReference type="InterPro" id="IPR006311">
    <property type="entry name" value="TAT_signal"/>
</dbReference>
<proteinExistence type="inferred from homology"/>
<keyword evidence="5" id="KW-1185">Reference proteome</keyword>
<dbReference type="eggNOG" id="COG0683">
    <property type="taxonomic scope" value="Bacteria"/>
</dbReference>
<name>A2SM37_METPP</name>
<sequence>MTNKRPIAFDATPDTLRRSLVLSAAAASGLGLLPGAMRDARAQSFPPLGNFPAGTEGNSVFVGVSVPLTGAFSAEGKDQQLGFELAFEHLNSGKLAGKIPELKGKGVLGKTITFGVVDTEAKAESAIQGQTRFLRNNKAILMTGCYSSAVTVALGKLAQREKVLYMAGPAGSDDVTGKDCQRYSFRSQPSTTMASRALAPVLAERLGKGKKVAYLVPDYTFGHTQFESMARLTEPMGWKTVSKQVCPIGTADFSTYLLNIANSGADVFVNCTVGNDCSVSIKQAKNFGVMKNAALVVPTLQPFLAQQLGPEVTQDILGVMDFWWSLAESNELAKQFVDDFQAKHNYKPYWPAHIAYSQMLIWAVAVERAKTFYPPEVIKALEARVPIRTTLGDVMYRPEDHQLVRPVPVMRGKKPSEMKSKDDYYEVIKMIPGADAVTPLDQGTCKMGELT</sequence>